<name>A0A0K2TIC5_LEPSM</name>
<dbReference type="InterPro" id="IPR016024">
    <property type="entry name" value="ARM-type_fold"/>
</dbReference>
<evidence type="ECO:0000256" key="3">
    <source>
        <dbReference type="ARBA" id="ARBA00022845"/>
    </source>
</evidence>
<sequence>MSSNASYSAEAALSETIGTLTYSPGMFDVSAGHLADIINANPDRDSLEKIADIIVETSIREINFRYTGARLCHYLSALVTSPTEGQGFRDILLKRCTDEHAKLHDIIKTNVVRVRAFTSFLADLFLQLSYFVGDVQRRYTFLGEAVLKSLQKLSEFREKENLKCIAQTLKMAGSVLEYEEKNSESSDGKTPLIDKLMDSVIETSKDPNVEPHIATMMGKLPDLRQANWGLGANGQVPVPPPHPVPTYSAPPNTAVYNSSSSYNHNNVTKNGNNQVDAGTFYAPDGTELTPEEYEFMNAQIEDSELADFPSEEMPEDIEKAYEEFLNSQNKR</sequence>
<reference evidence="5" key="1">
    <citation type="submission" date="2014-05" db="EMBL/GenBank/DDBJ databases">
        <authorList>
            <person name="Chronopoulou M."/>
        </authorList>
    </citation>
    <scope>NUCLEOTIDE SEQUENCE</scope>
    <source>
        <tissue evidence="5">Whole organism</tissue>
    </source>
</reference>
<proteinExistence type="predicted"/>
<feature type="domain" description="MIF4G" evidence="4">
    <location>
        <begin position="10"/>
        <end position="227"/>
    </location>
</feature>
<dbReference type="OrthoDB" id="8171816at2759"/>
<dbReference type="SMART" id="SM00543">
    <property type="entry name" value="MIF4G"/>
    <property type="match status" value="1"/>
</dbReference>
<keyword evidence="2" id="KW-0963">Cytoplasm</keyword>
<dbReference type="Gene3D" id="1.25.40.180">
    <property type="match status" value="1"/>
</dbReference>
<dbReference type="PANTHER" id="PTHR23254:SF15">
    <property type="entry name" value="POLYADENYLATE-BINDING PROTEIN-INTERACTING PROTEIN 1"/>
    <property type="match status" value="1"/>
</dbReference>
<organism evidence="5">
    <name type="scientific">Lepeophtheirus salmonis</name>
    <name type="common">Salmon louse</name>
    <name type="synonym">Caligus salmonis</name>
    <dbReference type="NCBI Taxonomy" id="72036"/>
    <lineage>
        <taxon>Eukaryota</taxon>
        <taxon>Metazoa</taxon>
        <taxon>Ecdysozoa</taxon>
        <taxon>Arthropoda</taxon>
        <taxon>Crustacea</taxon>
        <taxon>Multicrustacea</taxon>
        <taxon>Hexanauplia</taxon>
        <taxon>Copepoda</taxon>
        <taxon>Siphonostomatoida</taxon>
        <taxon>Caligidae</taxon>
        <taxon>Lepeophtheirus</taxon>
    </lineage>
</organism>
<accession>A0A0K2TIC5</accession>
<dbReference type="InterPro" id="IPR003890">
    <property type="entry name" value="MIF4G-like_typ-3"/>
</dbReference>
<dbReference type="EMBL" id="HACA01007996">
    <property type="protein sequence ID" value="CDW25357.1"/>
    <property type="molecule type" value="Transcribed_RNA"/>
</dbReference>
<dbReference type="GO" id="GO:0005737">
    <property type="term" value="C:cytoplasm"/>
    <property type="evidence" value="ECO:0007669"/>
    <property type="project" value="UniProtKB-SubCell"/>
</dbReference>
<evidence type="ECO:0000259" key="4">
    <source>
        <dbReference type="SMART" id="SM00543"/>
    </source>
</evidence>
<evidence type="ECO:0000256" key="2">
    <source>
        <dbReference type="ARBA" id="ARBA00022490"/>
    </source>
</evidence>
<dbReference type="SUPFAM" id="SSF48371">
    <property type="entry name" value="ARM repeat"/>
    <property type="match status" value="1"/>
</dbReference>
<evidence type="ECO:0000313" key="5">
    <source>
        <dbReference type="EMBL" id="CDW25357.1"/>
    </source>
</evidence>
<dbReference type="Pfam" id="PF02854">
    <property type="entry name" value="MIF4G"/>
    <property type="match status" value="1"/>
</dbReference>
<dbReference type="GO" id="GO:0006446">
    <property type="term" value="P:regulation of translational initiation"/>
    <property type="evidence" value="ECO:0007669"/>
    <property type="project" value="TreeGrafter"/>
</dbReference>
<dbReference type="GO" id="GO:0003723">
    <property type="term" value="F:RNA binding"/>
    <property type="evidence" value="ECO:0007669"/>
    <property type="project" value="InterPro"/>
</dbReference>
<dbReference type="InterPro" id="IPR051367">
    <property type="entry name" value="mRNA_TranslReg/HistoneTransl"/>
</dbReference>
<evidence type="ECO:0000256" key="1">
    <source>
        <dbReference type="ARBA" id="ARBA00004496"/>
    </source>
</evidence>
<protein>
    <recommendedName>
        <fullName evidence="4">MIF4G domain-containing protein</fullName>
    </recommendedName>
</protein>
<dbReference type="GO" id="GO:0008494">
    <property type="term" value="F:translation activator activity"/>
    <property type="evidence" value="ECO:0007669"/>
    <property type="project" value="TreeGrafter"/>
</dbReference>
<keyword evidence="3" id="KW-0810">Translation regulation</keyword>
<dbReference type="AlphaFoldDB" id="A0A0K2TIC5"/>
<dbReference type="PANTHER" id="PTHR23254">
    <property type="entry name" value="EIF4G DOMAIN PROTEIN"/>
    <property type="match status" value="1"/>
</dbReference>
<dbReference type="EMBL" id="HACA01007995">
    <property type="protein sequence ID" value="CDW25356.1"/>
    <property type="molecule type" value="Transcribed_RNA"/>
</dbReference>
<comment type="subcellular location">
    <subcellularLocation>
        <location evidence="1">Cytoplasm</location>
    </subcellularLocation>
</comment>